<evidence type="ECO:0000256" key="1">
    <source>
        <dbReference type="SAM" id="SignalP"/>
    </source>
</evidence>
<feature type="chain" id="PRO_5046309080" evidence="1">
    <location>
        <begin position="21"/>
        <end position="113"/>
    </location>
</feature>
<comment type="caution">
    <text evidence="2">The sequence shown here is derived from an EMBL/GenBank/DDBJ whole genome shotgun (WGS) entry which is preliminary data.</text>
</comment>
<dbReference type="RefSeq" id="WP_206998535.1">
    <property type="nucleotide sequence ID" value="NZ_JAEKJR010000001.1"/>
</dbReference>
<dbReference type="EMBL" id="JAEKJR010000001">
    <property type="protein sequence ID" value="MBN8429682.1"/>
    <property type="molecule type" value="Genomic_DNA"/>
</dbReference>
<dbReference type="Proteomes" id="UP000664293">
    <property type="component" value="Unassembled WGS sequence"/>
</dbReference>
<keyword evidence="3" id="KW-1185">Reference proteome</keyword>
<gene>
    <name evidence="2" type="ORF">JF535_02335</name>
</gene>
<feature type="signal peptide" evidence="1">
    <location>
        <begin position="1"/>
        <end position="20"/>
    </location>
</feature>
<dbReference type="PROSITE" id="PS51257">
    <property type="entry name" value="PROKAR_LIPOPROTEIN"/>
    <property type="match status" value="1"/>
</dbReference>
<reference evidence="2 3" key="1">
    <citation type="submission" date="2020-12" db="EMBL/GenBank/DDBJ databases">
        <title>Oil enriched cultivation method for isolating marine PHA-producing bacteria.</title>
        <authorList>
            <person name="Zheng W."/>
            <person name="Yu S."/>
            <person name="Huang Y."/>
        </authorList>
    </citation>
    <scope>NUCLEOTIDE SEQUENCE [LARGE SCALE GENOMIC DNA]</scope>
    <source>
        <strain evidence="2 3">SN0-2</strain>
    </source>
</reference>
<dbReference type="Gene3D" id="1.20.120.1620">
    <property type="match status" value="1"/>
</dbReference>
<proteinExistence type="predicted"/>
<keyword evidence="1" id="KW-0732">Signal</keyword>
<protein>
    <submittedName>
        <fullName evidence="2">Uncharacterized protein</fullName>
    </submittedName>
</protein>
<evidence type="ECO:0000313" key="3">
    <source>
        <dbReference type="Proteomes" id="UP000664293"/>
    </source>
</evidence>
<accession>A0ABS3E300</accession>
<organism evidence="2 3">
    <name type="scientific">Microbulbifer salipaludis</name>
    <dbReference type="NCBI Taxonomy" id="187980"/>
    <lineage>
        <taxon>Bacteria</taxon>
        <taxon>Pseudomonadati</taxon>
        <taxon>Pseudomonadota</taxon>
        <taxon>Gammaproteobacteria</taxon>
        <taxon>Cellvibrionales</taxon>
        <taxon>Microbulbiferaceae</taxon>
        <taxon>Microbulbifer</taxon>
    </lineage>
</organism>
<sequence>MIKLSAIISAFVFLISCAVANEPKGQQELYDFAQANCLFWYFDSKGYDTEDIRAISGGMVEVSDVPIEKFEEISLFIKSYSPEVASKNNVDERLVRCFQLRDSEALRALIVGR</sequence>
<name>A0ABS3E300_9GAMM</name>
<dbReference type="InterPro" id="IPR038314">
    <property type="entry name" value="T6SS_sf"/>
</dbReference>
<evidence type="ECO:0000313" key="2">
    <source>
        <dbReference type="EMBL" id="MBN8429682.1"/>
    </source>
</evidence>